<dbReference type="Proteomes" id="UP000002011">
    <property type="component" value="Chromosome"/>
</dbReference>
<dbReference type="RefSeq" id="WP_012779927.1">
    <property type="nucleotide sequence ID" value="NC_013037.1"/>
</dbReference>
<reference evidence="1 2" key="1">
    <citation type="journal article" date="2009" name="Stand. Genomic Sci.">
        <title>Complete genome sequence of Dyadobacter fermentans type strain (NS114).</title>
        <authorList>
            <person name="Lang E."/>
            <person name="Lapidus A."/>
            <person name="Chertkov O."/>
            <person name="Brettin T."/>
            <person name="Detter J.C."/>
            <person name="Han C."/>
            <person name="Copeland A."/>
            <person name="Glavina Del Rio T."/>
            <person name="Nolan M."/>
            <person name="Chen F."/>
            <person name="Lucas S."/>
            <person name="Tice H."/>
            <person name="Cheng J.F."/>
            <person name="Land M."/>
            <person name="Hauser L."/>
            <person name="Chang Y.J."/>
            <person name="Jeffries C.D."/>
            <person name="Kopitz M."/>
            <person name="Bruce D."/>
            <person name="Goodwin L."/>
            <person name="Pitluck S."/>
            <person name="Ovchinnikova G."/>
            <person name="Pati A."/>
            <person name="Ivanova N."/>
            <person name="Mavrommatis K."/>
            <person name="Chen A."/>
            <person name="Palaniappan K."/>
            <person name="Chain P."/>
            <person name="Bristow J."/>
            <person name="Eisen J.A."/>
            <person name="Markowitz V."/>
            <person name="Hugenholtz P."/>
            <person name="Goker M."/>
            <person name="Rohde M."/>
            <person name="Kyrpides N.C."/>
            <person name="Klenk H.P."/>
        </authorList>
    </citation>
    <scope>NUCLEOTIDE SEQUENCE [LARGE SCALE GENOMIC DNA]</scope>
    <source>
        <strain evidence="2">ATCC 700827 / DSM 18053 / CIP 107007 / KCTC 52180 / NS114</strain>
    </source>
</reference>
<dbReference type="STRING" id="471854.Dfer_0309"/>
<organism evidence="1 2">
    <name type="scientific">Dyadobacter fermentans (strain ATCC 700827 / DSM 18053 / CIP 107007 / KCTC 52180 / NS114)</name>
    <dbReference type="NCBI Taxonomy" id="471854"/>
    <lineage>
        <taxon>Bacteria</taxon>
        <taxon>Pseudomonadati</taxon>
        <taxon>Bacteroidota</taxon>
        <taxon>Cytophagia</taxon>
        <taxon>Cytophagales</taxon>
        <taxon>Spirosomataceae</taxon>
        <taxon>Dyadobacter</taxon>
    </lineage>
</organism>
<evidence type="ECO:0008006" key="3">
    <source>
        <dbReference type="Google" id="ProtNLM"/>
    </source>
</evidence>
<dbReference type="AlphaFoldDB" id="C6VYA0"/>
<proteinExistence type="predicted"/>
<dbReference type="HOGENOM" id="CLU_150593_0_0_10"/>
<dbReference type="EMBL" id="CP001619">
    <property type="protein sequence ID" value="ACT91579.1"/>
    <property type="molecule type" value="Genomic_DNA"/>
</dbReference>
<dbReference type="OrthoDB" id="163809at2"/>
<sequence length="141" mass="15316">MKKIILLAFMCVAAIACDKKQDSSPQPELSTTSVPYRQATTVSTAGSDLKVELKEVADSRCPVNANCVTLGSAKLTLTVSDASNQVDVNLEFKGDSKNNVQSFKLSGVEYVLRVSEVLPYPDLSQTPKLEDYKIGVSIERK</sequence>
<dbReference type="KEGG" id="dfe:Dfer_0309"/>
<dbReference type="PROSITE" id="PS51257">
    <property type="entry name" value="PROKAR_LIPOPROTEIN"/>
    <property type="match status" value="1"/>
</dbReference>
<evidence type="ECO:0000313" key="1">
    <source>
        <dbReference type="EMBL" id="ACT91579.1"/>
    </source>
</evidence>
<accession>C6VYA0</accession>
<protein>
    <recommendedName>
        <fullName evidence="3">Lipoprotein</fullName>
    </recommendedName>
</protein>
<name>C6VYA0_DYAFD</name>
<keyword evidence="2" id="KW-1185">Reference proteome</keyword>
<gene>
    <name evidence="1" type="ordered locus">Dfer_0309</name>
</gene>
<evidence type="ECO:0000313" key="2">
    <source>
        <dbReference type="Proteomes" id="UP000002011"/>
    </source>
</evidence>